<evidence type="ECO:0000313" key="2">
    <source>
        <dbReference type="Proteomes" id="UP000075573"/>
    </source>
</evidence>
<protein>
    <submittedName>
        <fullName evidence="1">Uncharacterized protein</fullName>
    </submittedName>
</protein>
<comment type="caution">
    <text evidence="1">The sequence shown here is derived from an EMBL/GenBank/DDBJ whole genome shotgun (WGS) entry which is preliminary data.</text>
</comment>
<reference evidence="1 2" key="1">
    <citation type="submission" date="2015-06" db="EMBL/GenBank/DDBJ databases">
        <title>Improved classification and identification of acetic acid bacteria using matrix-assisted laser desorption/ionization time-of-flight mass spectrometry; Gluconobacter nephelii and Gluconobacter uchimurae are later heterotypic synonyms of Gluconobacter japonicus and Gluconobacter oxydans, respectively.</title>
        <authorList>
            <person name="Li L."/>
            <person name="Cleenwerck I."/>
            <person name="De Vuyst L."/>
            <person name="Vandamme P."/>
        </authorList>
    </citation>
    <scope>NUCLEOTIDE SEQUENCE [LARGE SCALE GENOMIC DNA]</scope>
    <source>
        <strain evidence="1 2">LMG 1764</strain>
    </source>
</reference>
<accession>A0A149QS68</accession>
<dbReference type="Proteomes" id="UP000075573">
    <property type="component" value="Unassembled WGS sequence"/>
</dbReference>
<dbReference type="RefSeq" id="WP_062497458.1">
    <property type="nucleotide sequence ID" value="NZ_LHZB01000118.1"/>
</dbReference>
<dbReference type="EMBL" id="LHZB01000118">
    <property type="protein sequence ID" value="KXV00162.1"/>
    <property type="molecule type" value="Genomic_DNA"/>
</dbReference>
<evidence type="ECO:0000313" key="1">
    <source>
        <dbReference type="EMBL" id="KXV00162.1"/>
    </source>
</evidence>
<dbReference type="AlphaFoldDB" id="A0A149QS68"/>
<name>A0A149QS68_9PROT</name>
<organism evidence="1 2">
    <name type="scientific">Gluconobacter potus</name>
    <dbReference type="NCBI Taxonomy" id="2724927"/>
    <lineage>
        <taxon>Bacteria</taxon>
        <taxon>Pseudomonadati</taxon>
        <taxon>Pseudomonadota</taxon>
        <taxon>Alphaproteobacteria</taxon>
        <taxon>Acetobacterales</taxon>
        <taxon>Acetobacteraceae</taxon>
        <taxon>Gluconobacter</taxon>
    </lineage>
</organism>
<sequence>MMIDLIHNNNTLSLVHDEPELDAVAVLTVSRDTGAISLLDRNREKLPKTLPDIHPQIRSRIVSGTRGVIVRMSGMSIAKTGPIMIDIMN</sequence>
<proteinExistence type="predicted"/>
<dbReference type="PATRIC" id="fig|442.7.peg.3464"/>
<gene>
    <name evidence="1" type="ORF">AD929_13310</name>
</gene>